<dbReference type="Gene3D" id="3.30.420.40">
    <property type="match status" value="2"/>
</dbReference>
<protein>
    <submittedName>
        <fullName evidence="2">ROK family protein</fullName>
    </submittedName>
</protein>
<organism evidence="2 3">
    <name type="scientific">Arsenicicoccus cauae</name>
    <dbReference type="NCBI Taxonomy" id="2663847"/>
    <lineage>
        <taxon>Bacteria</taxon>
        <taxon>Bacillati</taxon>
        <taxon>Actinomycetota</taxon>
        <taxon>Actinomycetes</taxon>
        <taxon>Micrococcales</taxon>
        <taxon>Intrasporangiaceae</taxon>
        <taxon>Arsenicicoccus</taxon>
    </lineage>
</organism>
<dbReference type="InterPro" id="IPR036390">
    <property type="entry name" value="WH_DNA-bd_sf"/>
</dbReference>
<reference evidence="2 3" key="1">
    <citation type="submission" date="2019-11" db="EMBL/GenBank/DDBJ databases">
        <title>Whole genome sequencing identifies a novel species of the genus Arsenicicoccus isolated from human blood.</title>
        <authorList>
            <person name="Jeong J.H."/>
            <person name="Kweon O.J."/>
            <person name="Kim H.R."/>
            <person name="Kim T.-H."/>
            <person name="Ha S.-M."/>
            <person name="Lee M.-K."/>
        </authorList>
    </citation>
    <scope>NUCLEOTIDE SEQUENCE [LARGE SCALE GENOMIC DNA]</scope>
    <source>
        <strain evidence="2 3">MKL-02</strain>
    </source>
</reference>
<sequence>MLKRSGRPGPTRWRRDIAREEVDPMAATETGAGEVLAHLREHGPTTRRGLVDGLGWARMTVGKRLDELLAAGFVVSRGLGASEGGRPAETFAVDDDLGLLVGIDVGGSYTRVGITDMAGGFLAEDGADIGLPTGPGGVAAWVDARITALLAGIGRSPADVRAVGVGVPGPVDLRSGVIGAPLRESAWEGVRFTDLLTVRGDVQVVDRDVNTMAVAEHAALGAGDHTVVLRVGMGISCAFVLDGRVYRGERGGVGVLTLPGPDGRLRRLEDVASGYVVRERLASHGVAATTSFDLVSLVEDGHPLACQLVGEVGEALGRSLAEVVRLLNPTTVVVGGALSGAGGVLMAPLRRALDEGAGEYALQTLSLRTTLLGGRSGLAGAVRLAADAYFEPARISRLVSS</sequence>
<evidence type="ECO:0000313" key="3">
    <source>
        <dbReference type="Proteomes" id="UP000431092"/>
    </source>
</evidence>
<keyword evidence="3" id="KW-1185">Reference proteome</keyword>
<dbReference type="CDD" id="cd23763">
    <property type="entry name" value="ASKHA_ATPase_ROK"/>
    <property type="match status" value="1"/>
</dbReference>
<dbReference type="Proteomes" id="UP000431092">
    <property type="component" value="Unassembled WGS sequence"/>
</dbReference>
<accession>A0A6I3ISL5</accession>
<dbReference type="PANTHER" id="PTHR18964:SF173">
    <property type="entry name" value="GLUCOKINASE"/>
    <property type="match status" value="1"/>
</dbReference>
<evidence type="ECO:0000313" key="2">
    <source>
        <dbReference type="EMBL" id="MTB71669.1"/>
    </source>
</evidence>
<dbReference type="SUPFAM" id="SSF53067">
    <property type="entry name" value="Actin-like ATPase domain"/>
    <property type="match status" value="1"/>
</dbReference>
<dbReference type="Gene3D" id="1.10.10.10">
    <property type="entry name" value="Winged helix-like DNA-binding domain superfamily/Winged helix DNA-binding domain"/>
    <property type="match status" value="1"/>
</dbReference>
<dbReference type="SUPFAM" id="SSF46785">
    <property type="entry name" value="Winged helix' DNA-binding domain"/>
    <property type="match status" value="1"/>
</dbReference>
<comment type="caution">
    <text evidence="2">The sequence shown here is derived from an EMBL/GenBank/DDBJ whole genome shotgun (WGS) entry which is preliminary data.</text>
</comment>
<dbReference type="InterPro" id="IPR036388">
    <property type="entry name" value="WH-like_DNA-bd_sf"/>
</dbReference>
<name>A0A6I3ISL5_9MICO</name>
<comment type="similarity">
    <text evidence="1">Belongs to the ROK (NagC/XylR) family.</text>
</comment>
<evidence type="ECO:0000256" key="1">
    <source>
        <dbReference type="ARBA" id="ARBA00006479"/>
    </source>
</evidence>
<dbReference type="PANTHER" id="PTHR18964">
    <property type="entry name" value="ROK (REPRESSOR, ORF, KINASE) FAMILY"/>
    <property type="match status" value="1"/>
</dbReference>
<dbReference type="AlphaFoldDB" id="A0A6I3ISL5"/>
<gene>
    <name evidence="2" type="ORF">GGG17_06740</name>
</gene>
<dbReference type="InterPro" id="IPR000600">
    <property type="entry name" value="ROK"/>
</dbReference>
<dbReference type="EMBL" id="WLVL01000023">
    <property type="protein sequence ID" value="MTB71669.1"/>
    <property type="molecule type" value="Genomic_DNA"/>
</dbReference>
<dbReference type="Pfam" id="PF00480">
    <property type="entry name" value="ROK"/>
    <property type="match status" value="1"/>
</dbReference>
<proteinExistence type="inferred from homology"/>
<dbReference type="InterPro" id="IPR043129">
    <property type="entry name" value="ATPase_NBD"/>
</dbReference>